<comment type="cofactor">
    <cofactor evidence="1">
        <name>Mg(2+)</name>
        <dbReference type="ChEBI" id="CHEBI:18420"/>
    </cofactor>
</comment>
<evidence type="ECO:0000256" key="12">
    <source>
        <dbReference type="ARBA" id="ARBA00022777"/>
    </source>
</evidence>
<reference evidence="21" key="1">
    <citation type="submission" date="2012-12" db="EMBL/GenBank/DDBJ databases">
        <authorList>
            <person name="Hellsten U."/>
            <person name="Grimwood J."/>
            <person name="Chapman J.A."/>
            <person name="Shapiro H."/>
            <person name="Aerts A."/>
            <person name="Otillar R.P."/>
            <person name="Terry A.Y."/>
            <person name="Boore J.L."/>
            <person name="Simakov O."/>
            <person name="Marletaz F."/>
            <person name="Cho S.-J."/>
            <person name="Edsinger-Gonzales E."/>
            <person name="Havlak P."/>
            <person name="Kuo D.-H."/>
            <person name="Larsson T."/>
            <person name="Lv J."/>
            <person name="Arendt D."/>
            <person name="Savage R."/>
            <person name="Osoegawa K."/>
            <person name="de Jong P."/>
            <person name="Lindberg D.R."/>
            <person name="Seaver E.C."/>
            <person name="Weisblat D.A."/>
            <person name="Putnam N.H."/>
            <person name="Grigoriev I.V."/>
            <person name="Rokhsar D.S."/>
        </authorList>
    </citation>
    <scope>NUCLEOTIDE SEQUENCE</scope>
    <source>
        <strain evidence="21">I ESC-2004</strain>
    </source>
</reference>
<evidence type="ECO:0000256" key="13">
    <source>
        <dbReference type="ARBA" id="ARBA00022840"/>
    </source>
</evidence>
<dbReference type="CDD" id="cd08215">
    <property type="entry name" value="STKc_Nek"/>
    <property type="match status" value="1"/>
</dbReference>
<feature type="domain" description="Protein kinase" evidence="18">
    <location>
        <begin position="234"/>
        <end position="486"/>
    </location>
</feature>
<evidence type="ECO:0000256" key="3">
    <source>
        <dbReference type="ARBA" id="ARBA00010886"/>
    </source>
</evidence>
<keyword evidence="7" id="KW-0597">Phosphoprotein</keyword>
<keyword evidence="13 16" id="KW-0067">ATP-binding</keyword>
<protein>
    <recommendedName>
        <fullName evidence="4">non-specific serine/threonine protein kinase</fullName>
        <ecNumber evidence="4">2.7.11.1</ecNumber>
    </recommendedName>
</protein>
<feature type="compositionally biased region" description="Basic and acidic residues" evidence="17">
    <location>
        <begin position="939"/>
        <end position="961"/>
    </location>
</feature>
<dbReference type="Gene3D" id="3.30.200.20">
    <property type="entry name" value="Phosphorylase Kinase, domain 1"/>
    <property type="match status" value="1"/>
</dbReference>
<feature type="compositionally biased region" description="Basic residues" evidence="17">
    <location>
        <begin position="1138"/>
        <end position="1150"/>
    </location>
</feature>
<dbReference type="PANTHER" id="PTHR44535">
    <property type="entry name" value="PROTEIN CBG16200"/>
    <property type="match status" value="1"/>
</dbReference>
<evidence type="ECO:0000256" key="4">
    <source>
        <dbReference type="ARBA" id="ARBA00012513"/>
    </source>
</evidence>
<evidence type="ECO:0000256" key="8">
    <source>
        <dbReference type="ARBA" id="ARBA00022679"/>
    </source>
</evidence>
<evidence type="ECO:0000256" key="2">
    <source>
        <dbReference type="ARBA" id="ARBA00004496"/>
    </source>
</evidence>
<feature type="region of interest" description="Disordered" evidence="17">
    <location>
        <begin position="875"/>
        <end position="913"/>
    </location>
</feature>
<keyword evidence="8" id="KW-0808">Transferase</keyword>
<feature type="compositionally biased region" description="Basic and acidic residues" evidence="17">
    <location>
        <begin position="1151"/>
        <end position="1166"/>
    </location>
</feature>
<feature type="repeat" description="RCC1" evidence="15">
    <location>
        <begin position="560"/>
        <end position="611"/>
    </location>
</feature>
<dbReference type="PROSITE" id="PS50011">
    <property type="entry name" value="PROTEIN_KINASE_DOM"/>
    <property type="match status" value="1"/>
</dbReference>
<keyword evidence="12" id="KW-0418">Kinase</keyword>
<dbReference type="SMART" id="SM00220">
    <property type="entry name" value="S_TKc"/>
    <property type="match status" value="1"/>
</dbReference>
<dbReference type="EMBL" id="KB309374">
    <property type="protein sequence ID" value="ELT94624.1"/>
    <property type="molecule type" value="Genomic_DNA"/>
</dbReference>
<feature type="compositionally biased region" description="Acidic residues" evidence="17">
    <location>
        <begin position="1115"/>
        <end position="1126"/>
    </location>
</feature>
<dbReference type="PROSITE" id="PS00108">
    <property type="entry name" value="PROTEIN_KINASE_ST"/>
    <property type="match status" value="1"/>
</dbReference>
<keyword evidence="9" id="KW-0479">Metal-binding</keyword>
<feature type="repeat" description="RCC1" evidence="15">
    <location>
        <begin position="671"/>
        <end position="722"/>
    </location>
</feature>
<dbReference type="GO" id="GO:0046872">
    <property type="term" value="F:metal ion binding"/>
    <property type="evidence" value="ECO:0007669"/>
    <property type="project" value="UniProtKB-KW"/>
</dbReference>
<dbReference type="HOGENOM" id="CLU_005353_0_0_1"/>
<dbReference type="InterPro" id="IPR058923">
    <property type="entry name" value="RCC1-like_dom"/>
</dbReference>
<evidence type="ECO:0000256" key="16">
    <source>
        <dbReference type="PROSITE-ProRule" id="PRU10141"/>
    </source>
</evidence>
<feature type="compositionally biased region" description="Low complexity" evidence="17">
    <location>
        <begin position="1070"/>
        <end position="1079"/>
    </location>
</feature>
<dbReference type="InterPro" id="IPR000719">
    <property type="entry name" value="Prot_kinase_dom"/>
</dbReference>
<comment type="similarity">
    <text evidence="3">Belongs to the protein kinase superfamily. NEK Ser/Thr protein kinase family. NIMA subfamily.</text>
</comment>
<feature type="repeat" description="RCC1" evidence="15">
    <location>
        <begin position="791"/>
        <end position="860"/>
    </location>
</feature>
<evidence type="ECO:0000313" key="20">
    <source>
        <dbReference type="EnsemblMetazoa" id="CapteP225863"/>
    </source>
</evidence>
<dbReference type="GO" id="GO:0004674">
    <property type="term" value="F:protein serine/threonine kinase activity"/>
    <property type="evidence" value="ECO:0007669"/>
    <property type="project" value="UniProtKB-KW"/>
</dbReference>
<keyword evidence="10" id="KW-0677">Repeat</keyword>
<evidence type="ECO:0000256" key="15">
    <source>
        <dbReference type="PROSITE-ProRule" id="PRU00235"/>
    </source>
</evidence>
<dbReference type="InterPro" id="IPR008271">
    <property type="entry name" value="Ser/Thr_kinase_AS"/>
</dbReference>
<feature type="region of interest" description="Disordered" evidence="17">
    <location>
        <begin position="1289"/>
        <end position="1319"/>
    </location>
</feature>
<evidence type="ECO:0000256" key="10">
    <source>
        <dbReference type="ARBA" id="ARBA00022737"/>
    </source>
</evidence>
<keyword evidence="21" id="KW-1185">Reference proteome</keyword>
<dbReference type="InterPro" id="IPR017441">
    <property type="entry name" value="Protein_kinase_ATP_BS"/>
</dbReference>
<evidence type="ECO:0000259" key="18">
    <source>
        <dbReference type="PROSITE" id="PS50011"/>
    </source>
</evidence>
<dbReference type="Proteomes" id="UP000014760">
    <property type="component" value="Unassembled WGS sequence"/>
</dbReference>
<dbReference type="GO" id="GO:0005737">
    <property type="term" value="C:cytoplasm"/>
    <property type="evidence" value="ECO:0007669"/>
    <property type="project" value="UniProtKB-SubCell"/>
</dbReference>
<feature type="compositionally biased region" description="Low complexity" evidence="17">
    <location>
        <begin position="896"/>
        <end position="905"/>
    </location>
</feature>
<feature type="region of interest" description="Disordered" evidence="17">
    <location>
        <begin position="1365"/>
        <end position="1384"/>
    </location>
</feature>
<accession>R7TLT0</accession>
<dbReference type="InterPro" id="IPR009091">
    <property type="entry name" value="RCC1/BLIP-II"/>
</dbReference>
<dbReference type="PROSITE" id="PS00107">
    <property type="entry name" value="PROTEIN_KINASE_ATP"/>
    <property type="match status" value="1"/>
</dbReference>
<reference evidence="20" key="3">
    <citation type="submission" date="2015-06" db="UniProtKB">
        <authorList>
            <consortium name="EnsemblMetazoa"/>
        </authorList>
    </citation>
    <scope>IDENTIFICATION</scope>
</reference>
<dbReference type="STRING" id="283909.R7TLT0"/>
<sequence>MATECSYNQSNVITDDVHTWNPQKMTFNRMRDMSNDSCCFATKSSRFLFCSAQLFLTQLSSHTNMTALLLTLFLVTEILSNLGAFTNSLLILASVAQKLDSVKVKSIACIFLYSPTGIHIVSKECMNTLTENSAADHQQSIHRFFSKLVSSHMVSSGSGRRLDILNCGVLGCSDFDAKSVKDIESLIEIPVGLHRDLGSEMIDCDGRKTSVSQLYFKQEQIRSYTSQNQPLSGFEKIRTVGKGAYGTAVLYRKKDDDSLVILKEINMHDLNASERQMALNEVRVLAMLDHPNIISYYDSFEEDGIVMIEMEYADGGTLSQYLSQQSDPLEEKELLSMFLQIVAAIKYIHEHNILHRDLKTANIFLTKEGVVKVGDFGISKLMSTIEHDAKTVLGTPYYISPEMCEGKPYNDKSDMWALGCILYEMACLQRTFEGSNLPALVNKIMKGHFAPIKGSYCQEFKDLIIDCLQREPEYRPSAADIWHTRLPQLMSKYEDPKTEYEDDVQTDGSKKHKSKRKTRSVLYYFEFGTMALTPIMLPSKTKIRDVAVGSGHVIVITVERMVFTWGRGSKGQLGHGNLESCHVPSLVEGLKGKSIIQARCGEEFSLFASDNGIIMTCGDGTAGCLGHGDWCSTSRPRLIEALLRDQLSLYSVDVVSVACGSHHVCVVGSESEVFTWGRGKNGRLGLGSEQDFCQPQEVTVPDNLSIKECHCGRDGTLLLTDVGSMLACGNNEGNKLGLNHRQGFLMAMKNIFTKTEVAEEKIFTPVRELCRHRVVDISLGPHHSAVVVEPGHVYTFGKNSKGQLGTGNSKEQDAPIQVKAFEDKPAFVCKFLCYVAFSEICSSLQRVRCGESYTVAGTVDNGLYFWGTRLHVPQNKTPSSPQLLNPLKRDRHEESSSGLSSCSHSRQPSTASISSITSLKETTSVDLSAPISQAAQNADHSEKPCKEGETNADGVNEKEKSSSQTSLSGSNGTRTPSSCPLRIGAQARTDSRDESELCILQPSLLMRTDSKGARSESGDTVVLSKFYCHNESMLLQVETTAPPPYRASRKRNTPRKRNNPISLLNKGGAEEYSSEASEIDSTNVIPSWLKQEMVSSAVKNFQDDSNEADYTSDHETDEEEEEEEGPPSEPVTLPKLNRNVKLKPNFRSKVKKENREGQREDKLREKVTDIESGVELKLPDVLSSSSSSGTMGSFLGRDEDKFRLLKKGISPSQRKRQTTINPQKTKIKPAQPNTTPLNRLRYQAKNKRSDFKTAEKGDKKESSVHNGIEMLQRELSRLQREKSLTEENLRLLRQDKKTQEEAIQQASRDKSPTKEEKLTSEISVLRREIEKQSVELQENHNTVGVLQEQIVHLRQDLQWLRNHRHSQSDLDQMSNKSSKICSLQ</sequence>
<feature type="compositionally biased region" description="Basic residues" evidence="17">
    <location>
        <begin position="1047"/>
        <end position="1058"/>
    </location>
</feature>
<feature type="region of interest" description="Disordered" evidence="17">
    <location>
        <begin position="1101"/>
        <end position="1166"/>
    </location>
</feature>
<dbReference type="FunFam" id="3.30.200.20:FF:000097">
    <property type="entry name" value="Probable serine/threonine-protein kinase nek1"/>
    <property type="match status" value="1"/>
</dbReference>
<feature type="compositionally biased region" description="Polar residues" evidence="17">
    <location>
        <begin position="1369"/>
        <end position="1384"/>
    </location>
</feature>
<evidence type="ECO:0000256" key="6">
    <source>
        <dbReference type="ARBA" id="ARBA00022527"/>
    </source>
</evidence>
<keyword evidence="5" id="KW-0963">Cytoplasm</keyword>
<evidence type="ECO:0000313" key="21">
    <source>
        <dbReference type="Proteomes" id="UP000014760"/>
    </source>
</evidence>
<dbReference type="GO" id="GO:0005524">
    <property type="term" value="F:ATP binding"/>
    <property type="evidence" value="ECO:0007669"/>
    <property type="project" value="UniProtKB-UniRule"/>
</dbReference>
<evidence type="ECO:0000313" key="19">
    <source>
        <dbReference type="EMBL" id="ELT94624.1"/>
    </source>
</evidence>
<evidence type="ECO:0000256" key="1">
    <source>
        <dbReference type="ARBA" id="ARBA00001946"/>
    </source>
</evidence>
<evidence type="ECO:0000256" key="17">
    <source>
        <dbReference type="SAM" id="MobiDB-lite"/>
    </source>
</evidence>
<feature type="compositionally biased region" description="Basic and acidic residues" evidence="17">
    <location>
        <begin position="1247"/>
        <end position="1263"/>
    </location>
</feature>
<name>R7TLT0_CAPTE</name>
<dbReference type="SUPFAM" id="SSF50985">
    <property type="entry name" value="RCC1/BLIP-II"/>
    <property type="match status" value="1"/>
</dbReference>
<proteinExistence type="inferred from homology"/>
<keyword evidence="6" id="KW-0723">Serine/threonine-protein kinase</keyword>
<feature type="compositionally biased region" description="Basic and acidic residues" evidence="17">
    <location>
        <begin position="1307"/>
        <end position="1319"/>
    </location>
</feature>
<dbReference type="Pfam" id="PF25390">
    <property type="entry name" value="WD40_RLD"/>
    <property type="match status" value="1"/>
</dbReference>
<keyword evidence="14" id="KW-0460">Magnesium</keyword>
<feature type="compositionally biased region" description="Basic and acidic residues" evidence="17">
    <location>
        <begin position="1289"/>
        <end position="1300"/>
    </location>
</feature>
<feature type="region of interest" description="Disordered" evidence="17">
    <location>
        <begin position="1038"/>
        <end position="1079"/>
    </location>
</feature>
<dbReference type="OrthoDB" id="248923at2759"/>
<dbReference type="InterPro" id="IPR000408">
    <property type="entry name" value="Reg_chr_condens"/>
</dbReference>
<evidence type="ECO:0000256" key="14">
    <source>
        <dbReference type="ARBA" id="ARBA00022842"/>
    </source>
</evidence>
<dbReference type="Gene3D" id="2.130.10.30">
    <property type="entry name" value="Regulator of chromosome condensation 1/beta-lactamase-inhibitor protein II"/>
    <property type="match status" value="1"/>
</dbReference>
<dbReference type="InterPro" id="IPR051997">
    <property type="entry name" value="STK_NEK"/>
</dbReference>
<reference evidence="19 21" key="2">
    <citation type="journal article" date="2013" name="Nature">
        <title>Insights into bilaterian evolution from three spiralian genomes.</title>
        <authorList>
            <person name="Simakov O."/>
            <person name="Marletaz F."/>
            <person name="Cho S.J."/>
            <person name="Edsinger-Gonzales E."/>
            <person name="Havlak P."/>
            <person name="Hellsten U."/>
            <person name="Kuo D.H."/>
            <person name="Larsson T."/>
            <person name="Lv J."/>
            <person name="Arendt D."/>
            <person name="Savage R."/>
            <person name="Osoegawa K."/>
            <person name="de Jong P."/>
            <person name="Grimwood J."/>
            <person name="Chapman J.A."/>
            <person name="Shapiro H."/>
            <person name="Aerts A."/>
            <person name="Otillar R.P."/>
            <person name="Terry A.Y."/>
            <person name="Boore J.L."/>
            <person name="Grigoriev I.V."/>
            <person name="Lindberg D.R."/>
            <person name="Seaver E.C."/>
            <person name="Weisblat D.A."/>
            <person name="Putnam N.H."/>
            <person name="Rokhsar D.S."/>
        </authorList>
    </citation>
    <scope>NUCLEOTIDE SEQUENCE</scope>
    <source>
        <strain evidence="19 21">I ESC-2004</strain>
    </source>
</reference>
<feature type="region of interest" description="Disordered" evidence="17">
    <location>
        <begin position="933"/>
        <end position="994"/>
    </location>
</feature>
<dbReference type="EC" id="2.7.11.1" evidence="4"/>
<feature type="repeat" description="RCC1" evidence="15">
    <location>
        <begin position="612"/>
        <end position="670"/>
    </location>
</feature>
<dbReference type="OMA" id="RQVSCDK"/>
<dbReference type="FunFam" id="1.10.510.10:FF:000262">
    <property type="entry name" value="Serine/threonine-protein kinase Nek8"/>
    <property type="match status" value="1"/>
</dbReference>
<dbReference type="PANTHER" id="PTHR44535:SF5">
    <property type="entry name" value="PROTEIN KINASE DOMAIN-CONTAINING PROTEIN"/>
    <property type="match status" value="1"/>
</dbReference>
<dbReference type="Pfam" id="PF00069">
    <property type="entry name" value="Pkinase"/>
    <property type="match status" value="1"/>
</dbReference>
<evidence type="ECO:0000256" key="11">
    <source>
        <dbReference type="ARBA" id="ARBA00022741"/>
    </source>
</evidence>
<dbReference type="EnsemblMetazoa" id="CapteT225863">
    <property type="protein sequence ID" value="CapteP225863"/>
    <property type="gene ID" value="CapteG225863"/>
</dbReference>
<dbReference type="SUPFAM" id="SSF56112">
    <property type="entry name" value="Protein kinase-like (PK-like)"/>
    <property type="match status" value="1"/>
</dbReference>
<dbReference type="InterPro" id="IPR011009">
    <property type="entry name" value="Kinase-like_dom_sf"/>
</dbReference>
<dbReference type="PRINTS" id="PR00633">
    <property type="entry name" value="RCCNDNSATION"/>
</dbReference>
<organism evidence="19">
    <name type="scientific">Capitella teleta</name>
    <name type="common">Polychaete worm</name>
    <dbReference type="NCBI Taxonomy" id="283909"/>
    <lineage>
        <taxon>Eukaryota</taxon>
        <taxon>Metazoa</taxon>
        <taxon>Spiralia</taxon>
        <taxon>Lophotrochozoa</taxon>
        <taxon>Annelida</taxon>
        <taxon>Polychaeta</taxon>
        <taxon>Sedentaria</taxon>
        <taxon>Scolecida</taxon>
        <taxon>Capitellidae</taxon>
        <taxon>Capitella</taxon>
    </lineage>
</organism>
<dbReference type="PROSITE" id="PS50012">
    <property type="entry name" value="RCC1_3"/>
    <property type="match status" value="4"/>
</dbReference>
<evidence type="ECO:0000256" key="5">
    <source>
        <dbReference type="ARBA" id="ARBA00022490"/>
    </source>
</evidence>
<dbReference type="Gene3D" id="1.10.510.10">
    <property type="entry name" value="Transferase(Phosphotransferase) domain 1"/>
    <property type="match status" value="1"/>
</dbReference>
<feature type="binding site" evidence="16">
    <location>
        <position position="263"/>
    </location>
    <ligand>
        <name>ATP</name>
        <dbReference type="ChEBI" id="CHEBI:30616"/>
    </ligand>
</feature>
<gene>
    <name evidence="19" type="ORF">CAPTEDRAFT_225863</name>
</gene>
<keyword evidence="11 16" id="KW-0547">Nucleotide-binding</keyword>
<evidence type="ECO:0000256" key="7">
    <source>
        <dbReference type="ARBA" id="ARBA00022553"/>
    </source>
</evidence>
<evidence type="ECO:0000256" key="9">
    <source>
        <dbReference type="ARBA" id="ARBA00022723"/>
    </source>
</evidence>
<dbReference type="EMBL" id="AMQN01002504">
    <property type="status" value="NOT_ANNOTATED_CDS"/>
    <property type="molecule type" value="Genomic_DNA"/>
</dbReference>
<feature type="region of interest" description="Disordered" evidence="17">
    <location>
        <begin position="1205"/>
        <end position="1266"/>
    </location>
</feature>
<comment type="subcellular location">
    <subcellularLocation>
        <location evidence="2">Cytoplasm</location>
    </subcellularLocation>
</comment>